<dbReference type="Pfam" id="PF08209">
    <property type="entry name" value="Sgf11"/>
    <property type="match status" value="1"/>
</dbReference>
<evidence type="ECO:0000256" key="5">
    <source>
        <dbReference type="ARBA" id="ARBA00022853"/>
    </source>
</evidence>
<feature type="domain" description="Yeast SAGA-associated factor 11 N-terminal" evidence="12">
    <location>
        <begin position="4"/>
        <end position="41"/>
    </location>
</feature>
<dbReference type="HAMAP" id="MF_03047">
    <property type="entry name" value="Sgf11"/>
    <property type="match status" value="1"/>
</dbReference>
<keyword evidence="9 10" id="KW-0539">Nucleus</keyword>
<evidence type="ECO:0000256" key="8">
    <source>
        <dbReference type="ARBA" id="ARBA00023163"/>
    </source>
</evidence>
<comment type="subunit">
    <text evidence="10 11">Component of the 1.8 MDa SAGA transcription coactivator-HAT complex. SAGA is built of 5 distinct domains with specialized functions. Within the SAGA complex, SUS1, SGF11, SGF73 and UBP8 form an additional subcomplex of SAGA called the DUB module (deubiquitination module). Interacts directly with SGF73, SUS1 and UBP8.</text>
</comment>
<evidence type="ECO:0000256" key="9">
    <source>
        <dbReference type="ARBA" id="ARBA00023242"/>
    </source>
</evidence>
<evidence type="ECO:0000256" key="1">
    <source>
        <dbReference type="ARBA" id="ARBA00004123"/>
    </source>
</evidence>
<comment type="function">
    <text evidence="10 11">Functions as component of the transcription regulatory histone acetylation (HAT) complex SAGA. At the promoters, SAGA is required for recruitment of the basal transcription machinery. It influences RNA polymerase II transcriptional activity through different activities such as TBP interaction and promoter selectivity, interaction with transcription activators, and chromatin modification through histone acetylation and deubiquitination. SAGA acetylates nucleosomal histone H3 to some extent (to form H3K9ac, H3K14ac, H3K18ac and H3K23ac). SAGA interacts with DNA via upstream activating sequences (UASs). Involved in transcriptional regulation of a subset of SAGA-regulated genes. Within the SAGA complex, participates in a subcomplex, that specifically deubiquitinates histones H2B.</text>
</comment>
<dbReference type="GO" id="GO:0008270">
    <property type="term" value="F:zinc ion binding"/>
    <property type="evidence" value="ECO:0007669"/>
    <property type="project" value="UniProtKB-UniRule"/>
</dbReference>
<dbReference type="EMBL" id="LN890574">
    <property type="protein sequence ID" value="CUS24418.1"/>
    <property type="molecule type" value="Genomic_DNA"/>
</dbReference>
<evidence type="ECO:0000313" key="14">
    <source>
        <dbReference type="Proteomes" id="UP000236544"/>
    </source>
</evidence>
<keyword evidence="6 10" id="KW-0805">Transcription regulation</keyword>
<keyword evidence="8 10" id="KW-0804">Transcription</keyword>
<dbReference type="GO" id="GO:0000124">
    <property type="term" value="C:SAGA complex"/>
    <property type="evidence" value="ECO:0007669"/>
    <property type="project" value="UniProtKB-UniRule"/>
</dbReference>
<evidence type="ECO:0000256" key="11">
    <source>
        <dbReference type="RuleBase" id="RU261113"/>
    </source>
</evidence>
<evidence type="ECO:0000256" key="2">
    <source>
        <dbReference type="ARBA" id="ARBA00022723"/>
    </source>
</evidence>
<dbReference type="GO" id="GO:0003713">
    <property type="term" value="F:transcription coactivator activity"/>
    <property type="evidence" value="ECO:0007669"/>
    <property type="project" value="UniProtKB-UniRule"/>
</dbReference>
<reference evidence="14" key="1">
    <citation type="submission" date="2015-10" db="EMBL/GenBank/DDBJ databases">
        <authorList>
            <person name="Devillers H."/>
        </authorList>
    </citation>
    <scope>NUCLEOTIDE SEQUENCE [LARGE SCALE GENOMIC DNA]</scope>
</reference>
<sequence>MSQLTIDTVSQSIFENLLTTMIQDIVARTTTQAQTLRARYGGIPKPYFHDKSGTLDINGMPKQQESSIYFHCDNCSRDVSVNRFAAHVERCLTRGRRG</sequence>
<dbReference type="InterPro" id="IPR013246">
    <property type="entry name" value="SAGA_su_Sgf11"/>
</dbReference>
<comment type="similarity">
    <text evidence="10 11">Belongs to the SGF11 family.</text>
</comment>
<keyword evidence="5 10" id="KW-0156">Chromatin regulator</keyword>
<dbReference type="GO" id="GO:0071819">
    <property type="term" value="C:DUBm complex"/>
    <property type="evidence" value="ECO:0007669"/>
    <property type="project" value="UniProtKB-UniRule"/>
</dbReference>
<proteinExistence type="inferred from homology"/>
<dbReference type="Gene3D" id="1.10.287.210">
    <property type="match status" value="1"/>
</dbReference>
<dbReference type="Pfam" id="PF18519">
    <property type="entry name" value="Sgf11_N"/>
    <property type="match status" value="1"/>
</dbReference>
<keyword evidence="3 10" id="KW-0863">Zinc-finger</keyword>
<evidence type="ECO:0000313" key="13">
    <source>
        <dbReference type="EMBL" id="CUS24418.1"/>
    </source>
</evidence>
<organism evidence="13 14">
    <name type="scientific">Lachancea quebecensis</name>
    <dbReference type="NCBI Taxonomy" id="1654605"/>
    <lineage>
        <taxon>Eukaryota</taxon>
        <taxon>Fungi</taxon>
        <taxon>Dikarya</taxon>
        <taxon>Ascomycota</taxon>
        <taxon>Saccharomycotina</taxon>
        <taxon>Saccharomycetes</taxon>
        <taxon>Saccharomycetales</taxon>
        <taxon>Saccharomycetaceae</taxon>
        <taxon>Lachancea</taxon>
    </lineage>
</organism>
<dbReference type="OrthoDB" id="21557at2759"/>
<evidence type="ECO:0000256" key="7">
    <source>
        <dbReference type="ARBA" id="ARBA00023159"/>
    </source>
</evidence>
<name>A0A0N7MM88_9SACH</name>
<accession>A0A0N7MM88</accession>
<comment type="subcellular location">
    <subcellularLocation>
        <location evidence="1 10 11">Nucleus</location>
    </subcellularLocation>
</comment>
<protein>
    <recommendedName>
        <fullName evidence="10 11">SAGA-associated factor 11</fullName>
    </recommendedName>
</protein>
<evidence type="ECO:0000256" key="6">
    <source>
        <dbReference type="ARBA" id="ARBA00023015"/>
    </source>
</evidence>
<evidence type="ECO:0000256" key="3">
    <source>
        <dbReference type="ARBA" id="ARBA00022771"/>
    </source>
</evidence>
<evidence type="ECO:0000256" key="10">
    <source>
        <dbReference type="HAMAP-Rule" id="MF_03047"/>
    </source>
</evidence>
<keyword evidence="2 10" id="KW-0479">Metal-binding</keyword>
<keyword evidence="7 10" id="KW-0010">Activator</keyword>
<evidence type="ECO:0000256" key="4">
    <source>
        <dbReference type="ARBA" id="ARBA00022833"/>
    </source>
</evidence>
<gene>
    <name evidence="10" type="primary">SGF11</name>
    <name evidence="13" type="ORF">LAQU0_S16e01266g</name>
</gene>
<keyword evidence="4 10" id="KW-0862">Zinc</keyword>
<dbReference type="GO" id="GO:0006325">
    <property type="term" value="P:chromatin organization"/>
    <property type="evidence" value="ECO:0007669"/>
    <property type="project" value="UniProtKB-KW"/>
</dbReference>
<feature type="zinc finger region" description="SGF11-type" evidence="10">
    <location>
        <begin position="70"/>
        <end position="91"/>
    </location>
</feature>
<comment type="domain">
    <text evidence="10">The C-terminal SGF11-type zinc-finger domain together with the C-terminal catalytic domain of UBP8 forms the 'catalytic lobe' of the SAGA deubiquitination module.</text>
</comment>
<dbReference type="Proteomes" id="UP000236544">
    <property type="component" value="Unassembled WGS sequence"/>
</dbReference>
<evidence type="ECO:0000259" key="12">
    <source>
        <dbReference type="Pfam" id="PF18519"/>
    </source>
</evidence>
<keyword evidence="14" id="KW-1185">Reference proteome</keyword>
<comment type="domain">
    <text evidence="10">The long N-terminal helix forms part of the 'assembly lobe' of the SAGA deubiquitination module.</text>
</comment>
<dbReference type="Gene3D" id="3.30.160.60">
    <property type="entry name" value="Classic Zinc Finger"/>
    <property type="match status" value="1"/>
</dbReference>
<dbReference type="InterPro" id="IPR041216">
    <property type="entry name" value="Sgf11_N"/>
</dbReference>
<dbReference type="AlphaFoldDB" id="A0A0N7MM88"/>